<dbReference type="InterPro" id="IPR025381">
    <property type="entry name" value="DUF4296"/>
</dbReference>
<protein>
    <submittedName>
        <fullName evidence="2">DUF4296 domain-containing protein</fullName>
    </submittedName>
</protein>
<comment type="caution">
    <text evidence="2">The sequence shown here is derived from an EMBL/GenBank/DDBJ whole genome shotgun (WGS) entry which is preliminary data.</text>
</comment>
<reference evidence="2 3" key="1">
    <citation type="submission" date="2018-06" db="EMBL/GenBank/DDBJ databases">
        <title>Flavobacterium sp IMCC34762, genome.</title>
        <authorList>
            <person name="Joung Y."/>
            <person name="Cho J."/>
            <person name="Song J."/>
        </authorList>
    </citation>
    <scope>NUCLEOTIDE SEQUENCE [LARGE SCALE GENOMIC DNA]</scope>
    <source>
        <strain evidence="2 3">IMCC34762</strain>
    </source>
</reference>
<evidence type="ECO:0000259" key="1">
    <source>
        <dbReference type="Pfam" id="PF14129"/>
    </source>
</evidence>
<dbReference type="Pfam" id="PF14129">
    <property type="entry name" value="DUF4296"/>
    <property type="match status" value="1"/>
</dbReference>
<evidence type="ECO:0000313" key="3">
    <source>
        <dbReference type="Proteomes" id="UP000249177"/>
    </source>
</evidence>
<name>A0A2W7U9A7_9FLAO</name>
<keyword evidence="3" id="KW-1185">Reference proteome</keyword>
<organism evidence="2 3">
    <name type="scientific">Flavobacterium aquariorum</name>
    <dbReference type="NCBI Taxonomy" id="2217670"/>
    <lineage>
        <taxon>Bacteria</taxon>
        <taxon>Pseudomonadati</taxon>
        <taxon>Bacteroidota</taxon>
        <taxon>Flavobacteriia</taxon>
        <taxon>Flavobacteriales</taxon>
        <taxon>Flavobacteriaceae</taxon>
        <taxon>Flavobacterium</taxon>
    </lineage>
</organism>
<gene>
    <name evidence="2" type="ORF">DOS84_08165</name>
</gene>
<dbReference type="PROSITE" id="PS51257">
    <property type="entry name" value="PROKAR_LIPOPROTEIN"/>
    <property type="match status" value="1"/>
</dbReference>
<feature type="domain" description="DUF4296" evidence="1">
    <location>
        <begin position="25"/>
        <end position="107"/>
    </location>
</feature>
<dbReference type="AlphaFoldDB" id="A0A2W7U9A7"/>
<dbReference type="Proteomes" id="UP000249177">
    <property type="component" value="Unassembled WGS sequence"/>
</dbReference>
<dbReference type="RefSeq" id="WP_111409625.1">
    <property type="nucleotide sequence ID" value="NZ_QKXH01000004.1"/>
</dbReference>
<dbReference type="EMBL" id="QKXH01000004">
    <property type="protein sequence ID" value="PZX93909.1"/>
    <property type="molecule type" value="Genomic_DNA"/>
</dbReference>
<accession>A0A2W7U9A7</accession>
<dbReference type="OrthoDB" id="1525222at2"/>
<sequence length="164" mass="18998">MKKIISLFALVALFLSCNKDLVEKPDNLIDKKVMGDIYYDMSILEALKYQNPNSLYTNGINPKTYIFKKYKIDSLQFAKSNAYYAADYREYKKMYDALNDRLKKEKDAVDLIIKKEAKKAAALKKAKAKKVQDSIKKAKKVKDLKIKKEKDSIAQKKQEIKAKK</sequence>
<proteinExistence type="predicted"/>
<evidence type="ECO:0000313" key="2">
    <source>
        <dbReference type="EMBL" id="PZX93909.1"/>
    </source>
</evidence>